<evidence type="ECO:0000313" key="5">
    <source>
        <dbReference type="Proteomes" id="UP001500218"/>
    </source>
</evidence>
<feature type="domain" description="Endonuclease/exonuclease/phosphatase" evidence="3">
    <location>
        <begin position="134"/>
        <end position="375"/>
    </location>
</feature>
<dbReference type="RefSeq" id="WP_344128949.1">
    <property type="nucleotide sequence ID" value="NZ_BAAALT010000053.1"/>
</dbReference>
<keyword evidence="2" id="KW-0812">Transmembrane</keyword>
<keyword evidence="4" id="KW-0540">Nuclease</keyword>
<feature type="transmembrane region" description="Helical" evidence="2">
    <location>
        <begin position="98"/>
        <end position="117"/>
    </location>
</feature>
<evidence type="ECO:0000256" key="1">
    <source>
        <dbReference type="SAM" id="MobiDB-lite"/>
    </source>
</evidence>
<organism evidence="4 5">
    <name type="scientific">Luedemannella flava</name>
    <dbReference type="NCBI Taxonomy" id="349316"/>
    <lineage>
        <taxon>Bacteria</taxon>
        <taxon>Bacillati</taxon>
        <taxon>Actinomycetota</taxon>
        <taxon>Actinomycetes</taxon>
        <taxon>Micromonosporales</taxon>
        <taxon>Micromonosporaceae</taxon>
        <taxon>Luedemannella</taxon>
    </lineage>
</organism>
<dbReference type="InterPro" id="IPR005135">
    <property type="entry name" value="Endo/exonuclease/phosphatase"/>
</dbReference>
<evidence type="ECO:0000259" key="3">
    <source>
        <dbReference type="Pfam" id="PF03372"/>
    </source>
</evidence>
<dbReference type="SUPFAM" id="SSF56219">
    <property type="entry name" value="DNase I-like"/>
    <property type="match status" value="1"/>
</dbReference>
<feature type="region of interest" description="Disordered" evidence="1">
    <location>
        <begin position="1"/>
        <end position="30"/>
    </location>
</feature>
<keyword evidence="2" id="KW-1133">Transmembrane helix</keyword>
<protein>
    <submittedName>
        <fullName evidence="4">Endonuclease/exonuclease/phosphatase family protein</fullName>
    </submittedName>
</protein>
<keyword evidence="5" id="KW-1185">Reference proteome</keyword>
<evidence type="ECO:0000256" key="2">
    <source>
        <dbReference type="SAM" id="Phobius"/>
    </source>
</evidence>
<gene>
    <name evidence="4" type="ORF">GCM10009682_21430</name>
</gene>
<feature type="transmembrane region" description="Helical" evidence="2">
    <location>
        <begin position="37"/>
        <end position="59"/>
    </location>
</feature>
<dbReference type="EMBL" id="BAAALT010000053">
    <property type="protein sequence ID" value="GAA1799519.1"/>
    <property type="molecule type" value="Genomic_DNA"/>
</dbReference>
<keyword evidence="2" id="KW-0472">Membrane</keyword>
<name>A0ABN2LU41_9ACTN</name>
<evidence type="ECO:0000313" key="4">
    <source>
        <dbReference type="EMBL" id="GAA1799519.1"/>
    </source>
</evidence>
<dbReference type="Gene3D" id="3.60.10.10">
    <property type="entry name" value="Endonuclease/exonuclease/phosphatase"/>
    <property type="match status" value="1"/>
</dbReference>
<dbReference type="InterPro" id="IPR036691">
    <property type="entry name" value="Endo/exonu/phosph_ase_sf"/>
</dbReference>
<keyword evidence="4" id="KW-0255">Endonuclease</keyword>
<sequence length="386" mass="42267">MTSLLGPARPEVVAVSPPPAPAAPADSVTRPPRWRRAAGRVTLVATGLWLGYVVTHPFLSGRFWWMLLPDLAPPFLFVAMPLVLAALVPLASCRRVRAVTALLATVALLAGVPQAGLRLPGGAPTVPAGAIKVVSWNTQFWEQDEDPAAFYDYLRRFDADVYLLQEYLYFTDAPRPIDKLAEIKREFPGYEIVANSELITLSRLPIVSSRALDGSAWLSAERGSAPPPGTDFLPYWTTKTLRTDIVVGGGTVAFYNVHIPVQLDGGRSPFTGRFYSVIREQSARREASWRALTADLDTVSGPALVSGDFNSTSAMGELDVLRDRLRQQEVTSGGLYPSTWDARGHGWWRLDHVFAGGSLDVYTYDIRDSAGLSDHKAQELKVGLRH</sequence>
<dbReference type="GO" id="GO:0004519">
    <property type="term" value="F:endonuclease activity"/>
    <property type="evidence" value="ECO:0007669"/>
    <property type="project" value="UniProtKB-KW"/>
</dbReference>
<reference evidence="4 5" key="1">
    <citation type="journal article" date="2019" name="Int. J. Syst. Evol. Microbiol.">
        <title>The Global Catalogue of Microorganisms (GCM) 10K type strain sequencing project: providing services to taxonomists for standard genome sequencing and annotation.</title>
        <authorList>
            <consortium name="The Broad Institute Genomics Platform"/>
            <consortium name="The Broad Institute Genome Sequencing Center for Infectious Disease"/>
            <person name="Wu L."/>
            <person name="Ma J."/>
        </authorList>
    </citation>
    <scope>NUCLEOTIDE SEQUENCE [LARGE SCALE GENOMIC DNA]</scope>
    <source>
        <strain evidence="4 5">JCM 13250</strain>
    </source>
</reference>
<accession>A0ABN2LU41</accession>
<comment type="caution">
    <text evidence="4">The sequence shown here is derived from an EMBL/GenBank/DDBJ whole genome shotgun (WGS) entry which is preliminary data.</text>
</comment>
<keyword evidence="4" id="KW-0378">Hydrolase</keyword>
<proteinExistence type="predicted"/>
<dbReference type="Proteomes" id="UP001500218">
    <property type="component" value="Unassembled WGS sequence"/>
</dbReference>
<dbReference type="Pfam" id="PF03372">
    <property type="entry name" value="Exo_endo_phos"/>
    <property type="match status" value="1"/>
</dbReference>
<feature type="transmembrane region" description="Helical" evidence="2">
    <location>
        <begin position="71"/>
        <end position="91"/>
    </location>
</feature>